<dbReference type="EMBL" id="BAAAES010000007">
    <property type="protein sequence ID" value="GAA0666008.1"/>
    <property type="molecule type" value="Genomic_DNA"/>
</dbReference>
<keyword evidence="3" id="KW-0520">NAD</keyword>
<accession>A0ABN1HST7</accession>
<dbReference type="InterPro" id="IPR037232">
    <property type="entry name" value="NADH_quin_OxRdtase_su_C/D-like"/>
</dbReference>
<feature type="compositionally biased region" description="Basic and acidic residues" evidence="4">
    <location>
        <begin position="219"/>
        <end position="230"/>
    </location>
</feature>
<evidence type="ECO:0000256" key="4">
    <source>
        <dbReference type="SAM" id="MobiDB-lite"/>
    </source>
</evidence>
<dbReference type="HAMAP" id="MF_01357">
    <property type="entry name" value="NDH1_NuoC"/>
    <property type="match status" value="1"/>
</dbReference>
<evidence type="ECO:0000256" key="3">
    <source>
        <dbReference type="HAMAP-Rule" id="MF_01357"/>
    </source>
</evidence>
<dbReference type="InterPro" id="IPR010218">
    <property type="entry name" value="NADH_DH_suC"/>
</dbReference>
<feature type="domain" description="NADH:ubiquinone oxidoreductase 30kDa subunit" evidence="5">
    <location>
        <begin position="40"/>
        <end position="161"/>
    </location>
</feature>
<comment type="catalytic activity">
    <reaction evidence="3">
        <text>a quinone + NADH + 5 H(+)(in) = a quinol + NAD(+) + 4 H(+)(out)</text>
        <dbReference type="Rhea" id="RHEA:57888"/>
        <dbReference type="ChEBI" id="CHEBI:15378"/>
        <dbReference type="ChEBI" id="CHEBI:24646"/>
        <dbReference type="ChEBI" id="CHEBI:57540"/>
        <dbReference type="ChEBI" id="CHEBI:57945"/>
        <dbReference type="ChEBI" id="CHEBI:132124"/>
    </reaction>
</comment>
<comment type="function">
    <text evidence="3">NDH-1 shuttles electrons from NADH, via FMN and iron-sulfur (Fe-S) centers, to quinones in the respiratory chain. The immediate electron acceptor for the enzyme in this species is believed to be ubiquinone. Couples the redox reaction to proton translocation (for every two electrons transferred, four hydrogen ions are translocated across the cytoplasmic membrane), and thus conserves the redox energy in a proton gradient.</text>
</comment>
<dbReference type="RefSeq" id="WP_163959078.1">
    <property type="nucleotide sequence ID" value="NZ_BAAAES010000007.1"/>
</dbReference>
<comment type="similarity">
    <text evidence="1 3">Belongs to the complex I 30 kDa subunit family.</text>
</comment>
<dbReference type="PANTHER" id="PTHR10884">
    <property type="entry name" value="NADH DEHYDROGENASE UBIQUINONE IRON-SULFUR PROTEIN 3"/>
    <property type="match status" value="1"/>
</dbReference>
<dbReference type="NCBIfam" id="NF004733">
    <property type="entry name" value="PRK06074.1-5"/>
    <property type="match status" value="1"/>
</dbReference>
<keyword evidence="3" id="KW-0830">Ubiquinone</keyword>
<dbReference type="Gene3D" id="3.30.460.80">
    <property type="entry name" value="NADH:ubiquinone oxidoreductase, 30kDa subunit"/>
    <property type="match status" value="1"/>
</dbReference>
<protein>
    <recommendedName>
        <fullName evidence="3">NADH-quinone oxidoreductase subunit C</fullName>
        <ecNumber evidence="3">7.1.1.-</ecNumber>
    </recommendedName>
    <alternativeName>
        <fullName evidence="3">NADH dehydrogenase I subunit C</fullName>
    </alternativeName>
    <alternativeName>
        <fullName evidence="3">NDH-1 subunit C</fullName>
    </alternativeName>
</protein>
<evidence type="ECO:0000313" key="6">
    <source>
        <dbReference type="EMBL" id="GAA0666008.1"/>
    </source>
</evidence>
<gene>
    <name evidence="3" type="primary">nuoC</name>
    <name evidence="6" type="ORF">GCM10009102_14800</name>
</gene>
<sequence length="280" mass="30804">MRAPAPAYAAHLNDETIGAARITLGASLLDAVDQVGEVALYVAREDIVAALTKLRDTPGLEYQQLMEIAGVDYPERPERFEVVYCLLSLTRNHRLHVHVATDDVKPVPSVTGIWPVAGWLEREVYDLYGVLFSGNADLRRILTDYGFRGHPLRKDFPMTGFVEMRYSEEAKRVIYEPVKLAQDFRNFDFQSPWEGAQYVLPGDEKGMLPEAKGAPTPLKADEIVKADAPAKPKAATATNEPKTTETPAQTGAGELDPGNQREDKPTDSDVVPTKGGGQNQ</sequence>
<keyword evidence="3" id="KW-1003">Cell membrane</keyword>
<evidence type="ECO:0000256" key="2">
    <source>
        <dbReference type="ARBA" id="ARBA00022448"/>
    </source>
</evidence>
<feature type="region of interest" description="Disordered" evidence="4">
    <location>
        <begin position="207"/>
        <end position="280"/>
    </location>
</feature>
<comment type="subunit">
    <text evidence="3">NDH-1 is composed of 14 different subunits. Subunits NuoB, C, D, E, F, and G constitute the peripheral sector of the complex.</text>
</comment>
<dbReference type="PANTHER" id="PTHR10884:SF14">
    <property type="entry name" value="NADH DEHYDROGENASE [UBIQUINONE] IRON-SULFUR PROTEIN 3, MITOCHONDRIAL"/>
    <property type="match status" value="1"/>
</dbReference>
<keyword evidence="3" id="KW-1278">Translocase</keyword>
<name>A0ABN1HST7_9SPHN</name>
<keyword evidence="3" id="KW-0874">Quinone</keyword>
<evidence type="ECO:0000259" key="5">
    <source>
        <dbReference type="Pfam" id="PF00329"/>
    </source>
</evidence>
<keyword evidence="3" id="KW-0472">Membrane</keyword>
<organism evidence="6 7">
    <name type="scientific">Sphingomonas insulae</name>
    <dbReference type="NCBI Taxonomy" id="424800"/>
    <lineage>
        <taxon>Bacteria</taxon>
        <taxon>Pseudomonadati</taxon>
        <taxon>Pseudomonadota</taxon>
        <taxon>Alphaproteobacteria</taxon>
        <taxon>Sphingomonadales</taxon>
        <taxon>Sphingomonadaceae</taxon>
        <taxon>Sphingomonas</taxon>
    </lineage>
</organism>
<dbReference type="Pfam" id="PF00329">
    <property type="entry name" value="Complex1_30kDa"/>
    <property type="match status" value="1"/>
</dbReference>
<keyword evidence="7" id="KW-1185">Reference proteome</keyword>
<dbReference type="Proteomes" id="UP001500238">
    <property type="component" value="Unassembled WGS sequence"/>
</dbReference>
<dbReference type="SUPFAM" id="SSF143243">
    <property type="entry name" value="Nqo5-like"/>
    <property type="match status" value="1"/>
</dbReference>
<evidence type="ECO:0000256" key="1">
    <source>
        <dbReference type="ARBA" id="ARBA00007569"/>
    </source>
</evidence>
<keyword evidence="2 3" id="KW-0813">Transport</keyword>
<comment type="subcellular location">
    <subcellularLocation>
        <location evidence="3">Cell membrane</location>
        <topology evidence="3">Peripheral membrane protein</topology>
        <orientation evidence="3">Cytoplasmic side</orientation>
    </subcellularLocation>
</comment>
<dbReference type="InterPro" id="IPR001268">
    <property type="entry name" value="NADH_UbQ_OxRdtase_30kDa_su"/>
</dbReference>
<dbReference type="NCBIfam" id="TIGR01961">
    <property type="entry name" value="NuoC_fam"/>
    <property type="match status" value="1"/>
</dbReference>
<comment type="caution">
    <text evidence="6">The sequence shown here is derived from an EMBL/GenBank/DDBJ whole genome shotgun (WGS) entry which is preliminary data.</text>
</comment>
<dbReference type="EC" id="7.1.1.-" evidence="3"/>
<evidence type="ECO:0000313" key="7">
    <source>
        <dbReference type="Proteomes" id="UP001500238"/>
    </source>
</evidence>
<feature type="compositionally biased region" description="Low complexity" evidence="4">
    <location>
        <begin position="231"/>
        <end position="248"/>
    </location>
</feature>
<reference evidence="6 7" key="1">
    <citation type="journal article" date="2019" name="Int. J. Syst. Evol. Microbiol.">
        <title>The Global Catalogue of Microorganisms (GCM) 10K type strain sequencing project: providing services to taxonomists for standard genome sequencing and annotation.</title>
        <authorList>
            <consortium name="The Broad Institute Genomics Platform"/>
            <consortium name="The Broad Institute Genome Sequencing Center for Infectious Disease"/>
            <person name="Wu L."/>
            <person name="Ma J."/>
        </authorList>
    </citation>
    <scope>NUCLEOTIDE SEQUENCE [LARGE SCALE GENOMIC DNA]</scope>
    <source>
        <strain evidence="6 7">JCM 14603</strain>
    </source>
</reference>
<proteinExistence type="inferred from homology"/>